<keyword evidence="3" id="KW-1185">Reference proteome</keyword>
<dbReference type="AlphaFoldDB" id="A0AAV0E732"/>
<proteinExistence type="predicted"/>
<evidence type="ECO:0000313" key="2">
    <source>
        <dbReference type="EMBL" id="CAH9116282.1"/>
    </source>
</evidence>
<organism evidence="2 3">
    <name type="scientific">Cuscuta epithymum</name>
    <dbReference type="NCBI Taxonomy" id="186058"/>
    <lineage>
        <taxon>Eukaryota</taxon>
        <taxon>Viridiplantae</taxon>
        <taxon>Streptophyta</taxon>
        <taxon>Embryophyta</taxon>
        <taxon>Tracheophyta</taxon>
        <taxon>Spermatophyta</taxon>
        <taxon>Magnoliopsida</taxon>
        <taxon>eudicotyledons</taxon>
        <taxon>Gunneridae</taxon>
        <taxon>Pentapetalae</taxon>
        <taxon>asterids</taxon>
        <taxon>lamiids</taxon>
        <taxon>Solanales</taxon>
        <taxon>Convolvulaceae</taxon>
        <taxon>Cuscuteae</taxon>
        <taxon>Cuscuta</taxon>
        <taxon>Cuscuta subgen. Cuscuta</taxon>
    </lineage>
</organism>
<reference evidence="2" key="1">
    <citation type="submission" date="2022-07" db="EMBL/GenBank/DDBJ databases">
        <authorList>
            <person name="Macas J."/>
            <person name="Novak P."/>
            <person name="Neumann P."/>
        </authorList>
    </citation>
    <scope>NUCLEOTIDE SEQUENCE</scope>
</reference>
<accession>A0AAV0E732</accession>
<gene>
    <name evidence="2" type="ORF">CEPIT_LOCUS21440</name>
</gene>
<protein>
    <submittedName>
        <fullName evidence="2">Uncharacterized protein</fullName>
    </submittedName>
</protein>
<comment type="caution">
    <text evidence="2">The sequence shown here is derived from an EMBL/GenBank/DDBJ whole genome shotgun (WGS) entry which is preliminary data.</text>
</comment>
<dbReference type="Proteomes" id="UP001152523">
    <property type="component" value="Unassembled WGS sequence"/>
</dbReference>
<evidence type="ECO:0000256" key="1">
    <source>
        <dbReference type="SAM" id="MobiDB-lite"/>
    </source>
</evidence>
<feature type="region of interest" description="Disordered" evidence="1">
    <location>
        <begin position="1"/>
        <end position="51"/>
    </location>
</feature>
<sequence>MASHPGGAAMASHPGGAAMASHPGGAAMASHPGGAAMASHPGGAALASHPGRAARDSIVAVHLGGGRRLVCETGDGWSELGPGRCRIGSWLLGSGAAEGAGQGVGLWCGWV</sequence>
<dbReference type="EMBL" id="CAMAPF010000271">
    <property type="protein sequence ID" value="CAH9116282.1"/>
    <property type="molecule type" value="Genomic_DNA"/>
</dbReference>
<name>A0AAV0E732_9ASTE</name>
<evidence type="ECO:0000313" key="3">
    <source>
        <dbReference type="Proteomes" id="UP001152523"/>
    </source>
</evidence>